<keyword evidence="2" id="KW-0012">Acyltransferase</keyword>
<dbReference type="InterPro" id="IPR029058">
    <property type="entry name" value="AB_hydrolase_fold"/>
</dbReference>
<accession>V5CAD0</accession>
<dbReference type="Proteomes" id="UP000017842">
    <property type="component" value="Unassembled WGS sequence"/>
</dbReference>
<dbReference type="PANTHER" id="PTHR43798:SF33">
    <property type="entry name" value="HYDROLASE, PUTATIVE (AFU_ORTHOLOGUE AFUA_2G14860)-RELATED"/>
    <property type="match status" value="1"/>
</dbReference>
<evidence type="ECO:0000313" key="3">
    <source>
        <dbReference type="Proteomes" id="UP000017842"/>
    </source>
</evidence>
<protein>
    <submittedName>
        <fullName evidence="2">Putative hydrolase or acyltransferase of alpha/beta superfamily</fullName>
    </submittedName>
</protein>
<evidence type="ECO:0000313" key="2">
    <source>
        <dbReference type="EMBL" id="ESS73768.1"/>
    </source>
</evidence>
<keyword evidence="2" id="KW-0378">Hydrolase</keyword>
<evidence type="ECO:0000259" key="1">
    <source>
        <dbReference type="Pfam" id="PF00561"/>
    </source>
</evidence>
<feature type="domain" description="AB hydrolase-1" evidence="1">
    <location>
        <begin position="68"/>
        <end position="312"/>
    </location>
</feature>
<sequence>MTVIKKALISILITLLILIVGANAWYFYNTKIVESKKATESSPETTQYMAIGPEQIAYQEINNHASTTVLFVGGLSAWNGTWARVMQAANKNGLDFNYIAIDLPPFGYSTVEPNSGYFRDQQATRISQFIENMKLSQVIIAAHSYGAGPSAEYALQHSGKMVKLIIIDGVLNIDEQKTSNTMPLINCDYLRNLLIGLLIHNEAFGISKFKSFVYLTDSIDKDLFENYTRSFDTIGTTQKLSYWLRDYVNDPLTHKSNLSANYKGIPFPVRLIWGNKDTLTPMNGTEILLQTIPNVRLHTLDGVGHIPMIENPEKFDAALLDSLTH</sequence>
<dbReference type="SUPFAM" id="SSF53474">
    <property type="entry name" value="alpha/beta-Hydrolases"/>
    <property type="match status" value="1"/>
</dbReference>
<dbReference type="InterPro" id="IPR000073">
    <property type="entry name" value="AB_hydrolase_1"/>
</dbReference>
<dbReference type="GO" id="GO:0047372">
    <property type="term" value="F:monoacylglycerol lipase activity"/>
    <property type="evidence" value="ECO:0007669"/>
    <property type="project" value="TreeGrafter"/>
</dbReference>
<comment type="caution">
    <text evidence="2">The sequence shown here is derived from an EMBL/GenBank/DDBJ whole genome shotgun (WGS) entry which is preliminary data.</text>
</comment>
<dbReference type="InterPro" id="IPR050266">
    <property type="entry name" value="AB_hydrolase_sf"/>
</dbReference>
<dbReference type="GO" id="GO:0016020">
    <property type="term" value="C:membrane"/>
    <property type="evidence" value="ECO:0007669"/>
    <property type="project" value="TreeGrafter"/>
</dbReference>
<dbReference type="AlphaFoldDB" id="V5CAD0"/>
<gene>
    <name evidence="2" type="ORF">MGMO_11c00750</name>
</gene>
<dbReference type="eggNOG" id="COG0596">
    <property type="taxonomic scope" value="Bacteria"/>
</dbReference>
<dbReference type="RefSeq" id="WP_023493358.1">
    <property type="nucleotide sequence ID" value="NZ_AYLO01000011.1"/>
</dbReference>
<dbReference type="PRINTS" id="PR00111">
    <property type="entry name" value="ABHYDROLASE"/>
</dbReference>
<dbReference type="EMBL" id="AYLO01000011">
    <property type="protein sequence ID" value="ESS73768.1"/>
    <property type="molecule type" value="Genomic_DNA"/>
</dbReference>
<dbReference type="GO" id="GO:0016746">
    <property type="term" value="F:acyltransferase activity"/>
    <property type="evidence" value="ECO:0007669"/>
    <property type="project" value="UniProtKB-KW"/>
</dbReference>
<name>V5CAD0_9GAMM</name>
<dbReference type="GO" id="GO:0046464">
    <property type="term" value="P:acylglycerol catabolic process"/>
    <property type="evidence" value="ECO:0007669"/>
    <property type="project" value="TreeGrafter"/>
</dbReference>
<dbReference type="Pfam" id="PF00561">
    <property type="entry name" value="Abhydrolase_1"/>
    <property type="match status" value="1"/>
</dbReference>
<dbReference type="Gene3D" id="3.40.50.1820">
    <property type="entry name" value="alpha/beta hydrolase"/>
    <property type="match status" value="1"/>
</dbReference>
<proteinExistence type="predicted"/>
<reference evidence="2 3" key="1">
    <citation type="journal article" date="2013" name="Genome Announc.">
        <title>Draft Genome Sequence of the Methanotrophic Gammaproteobacterium Methyloglobulus morosus DSM 22980 Strain KoM1.</title>
        <authorList>
            <person name="Poehlein A."/>
            <person name="Deutzmann J.S."/>
            <person name="Daniel R."/>
            <person name="Simeonova D.D."/>
        </authorList>
    </citation>
    <scope>NUCLEOTIDE SEQUENCE [LARGE SCALE GENOMIC DNA]</scope>
    <source>
        <strain evidence="2 3">KoM1</strain>
    </source>
</reference>
<keyword evidence="3" id="KW-1185">Reference proteome</keyword>
<dbReference type="OrthoDB" id="9780765at2"/>
<dbReference type="STRING" id="1116472.MGMO_11c00750"/>
<organism evidence="2 3">
    <name type="scientific">Methyloglobulus morosus KoM1</name>
    <dbReference type="NCBI Taxonomy" id="1116472"/>
    <lineage>
        <taxon>Bacteria</taxon>
        <taxon>Pseudomonadati</taxon>
        <taxon>Pseudomonadota</taxon>
        <taxon>Gammaproteobacteria</taxon>
        <taxon>Methylococcales</taxon>
        <taxon>Methylococcaceae</taxon>
        <taxon>Methyloglobulus</taxon>
    </lineage>
</organism>
<dbReference type="PANTHER" id="PTHR43798">
    <property type="entry name" value="MONOACYLGLYCEROL LIPASE"/>
    <property type="match status" value="1"/>
</dbReference>
<keyword evidence="2" id="KW-0808">Transferase</keyword>